<dbReference type="Proteomes" id="UP000789570">
    <property type="component" value="Unassembled WGS sequence"/>
</dbReference>
<sequence>TSLGSEKKRKREPNMFISYRKEMMERKPPNMSMTKYSKLVSYWWRKIPENEKAERKRQYQINRDQKATINGQ</sequence>
<dbReference type="Gene3D" id="1.10.30.10">
    <property type="entry name" value="High mobility group box domain"/>
    <property type="match status" value="1"/>
</dbReference>
<evidence type="ECO:0000313" key="2">
    <source>
        <dbReference type="EMBL" id="CAG8665917.1"/>
    </source>
</evidence>
<comment type="caution">
    <text evidence="2">The sequence shown here is derived from an EMBL/GenBank/DDBJ whole genome shotgun (WGS) entry which is preliminary data.</text>
</comment>
<dbReference type="EMBL" id="CAJVPQ010005210">
    <property type="protein sequence ID" value="CAG8665917.1"/>
    <property type="molecule type" value="Genomic_DNA"/>
</dbReference>
<feature type="non-terminal residue" evidence="2">
    <location>
        <position position="1"/>
    </location>
</feature>
<accession>A0A9N9E9R3</accession>
<evidence type="ECO:0000256" key="1">
    <source>
        <dbReference type="SAM" id="MobiDB-lite"/>
    </source>
</evidence>
<evidence type="ECO:0000313" key="3">
    <source>
        <dbReference type="Proteomes" id="UP000789570"/>
    </source>
</evidence>
<name>A0A9N9E9R3_9GLOM</name>
<protein>
    <submittedName>
        <fullName evidence="2">2209_t:CDS:1</fullName>
    </submittedName>
</protein>
<gene>
    <name evidence="2" type="ORF">FCALED_LOCUS11776</name>
</gene>
<feature type="compositionally biased region" description="Polar residues" evidence="1">
    <location>
        <begin position="59"/>
        <end position="72"/>
    </location>
</feature>
<dbReference type="SUPFAM" id="SSF47095">
    <property type="entry name" value="HMG-box"/>
    <property type="match status" value="1"/>
</dbReference>
<organism evidence="2 3">
    <name type="scientific">Funneliformis caledonium</name>
    <dbReference type="NCBI Taxonomy" id="1117310"/>
    <lineage>
        <taxon>Eukaryota</taxon>
        <taxon>Fungi</taxon>
        <taxon>Fungi incertae sedis</taxon>
        <taxon>Mucoromycota</taxon>
        <taxon>Glomeromycotina</taxon>
        <taxon>Glomeromycetes</taxon>
        <taxon>Glomerales</taxon>
        <taxon>Glomeraceae</taxon>
        <taxon>Funneliformis</taxon>
    </lineage>
</organism>
<proteinExistence type="predicted"/>
<reference evidence="2" key="1">
    <citation type="submission" date="2021-06" db="EMBL/GenBank/DDBJ databases">
        <authorList>
            <person name="Kallberg Y."/>
            <person name="Tangrot J."/>
            <person name="Rosling A."/>
        </authorList>
    </citation>
    <scope>NUCLEOTIDE SEQUENCE</scope>
    <source>
        <strain evidence="2">UK204</strain>
    </source>
</reference>
<feature type="region of interest" description="Disordered" evidence="1">
    <location>
        <begin position="52"/>
        <end position="72"/>
    </location>
</feature>
<dbReference type="AlphaFoldDB" id="A0A9N9E9R3"/>
<dbReference type="InterPro" id="IPR036910">
    <property type="entry name" value="HMG_box_dom_sf"/>
</dbReference>
<dbReference type="OrthoDB" id="2377648at2759"/>
<keyword evidence="3" id="KW-1185">Reference proteome</keyword>